<dbReference type="OrthoDB" id="680218at2759"/>
<dbReference type="InterPro" id="IPR056423">
    <property type="entry name" value="BACK_BPM_SPOP"/>
</dbReference>
<evidence type="ECO:0000313" key="5">
    <source>
        <dbReference type="Proteomes" id="UP001164776"/>
    </source>
</evidence>
<evidence type="ECO:0000313" key="4">
    <source>
        <dbReference type="EMBL" id="KAJ1255549.1"/>
    </source>
</evidence>
<dbReference type="Pfam" id="PF24570">
    <property type="entry name" value="BACK_BPM_SPOP"/>
    <property type="match status" value="1"/>
</dbReference>
<dbReference type="InterPro" id="IPR000210">
    <property type="entry name" value="BTB/POZ_dom"/>
</dbReference>
<dbReference type="SUPFAM" id="SSF54695">
    <property type="entry name" value="POZ domain"/>
    <property type="match status" value="1"/>
</dbReference>
<dbReference type="PANTHER" id="PTHR26379:SF422">
    <property type="entry name" value="BTB DOMAIN-CONTAINING PROTEIN"/>
    <property type="match status" value="1"/>
</dbReference>
<dbReference type="SMART" id="SM00225">
    <property type="entry name" value="BTB"/>
    <property type="match status" value="1"/>
</dbReference>
<gene>
    <name evidence="4" type="ORF">BS78_K189500</name>
</gene>
<dbReference type="Pfam" id="PF22486">
    <property type="entry name" value="MATH_2"/>
    <property type="match status" value="1"/>
</dbReference>
<evidence type="ECO:0000259" key="3">
    <source>
        <dbReference type="PROSITE" id="PS50097"/>
    </source>
</evidence>
<accession>A0A9W8CDQ2</accession>
<evidence type="ECO:0000256" key="1">
    <source>
        <dbReference type="ARBA" id="ARBA00004906"/>
    </source>
</evidence>
<dbReference type="GO" id="GO:0016567">
    <property type="term" value="P:protein ubiquitination"/>
    <property type="evidence" value="ECO:0007669"/>
    <property type="project" value="InterPro"/>
</dbReference>
<keyword evidence="5" id="KW-1185">Reference proteome</keyword>
<feature type="domain" description="BTB" evidence="3">
    <location>
        <begin position="115"/>
        <end position="181"/>
    </location>
</feature>
<dbReference type="SUPFAM" id="SSF49599">
    <property type="entry name" value="TRAF domain-like"/>
    <property type="match status" value="1"/>
</dbReference>
<proteinExistence type="inferred from homology"/>
<dbReference type="CDD" id="cd00121">
    <property type="entry name" value="MATH"/>
    <property type="match status" value="1"/>
</dbReference>
<dbReference type="Gene3D" id="3.30.710.10">
    <property type="entry name" value="Potassium Channel Kv1.1, Chain A"/>
    <property type="match status" value="1"/>
</dbReference>
<dbReference type="InterPro" id="IPR045005">
    <property type="entry name" value="BPM1-6"/>
</dbReference>
<dbReference type="EMBL" id="MU629675">
    <property type="protein sequence ID" value="KAJ1255549.1"/>
    <property type="molecule type" value="Genomic_DNA"/>
</dbReference>
<comment type="pathway">
    <text evidence="1">Protein modification; protein ubiquitination.</text>
</comment>
<comment type="similarity">
    <text evidence="2">Belongs to the Tdpoz family.</text>
</comment>
<comment type="caution">
    <text evidence="4">The sequence shown here is derived from an EMBL/GenBank/DDBJ whole genome shotgun (WGS) entry which is preliminary data.</text>
</comment>
<reference evidence="4 5" key="1">
    <citation type="submission" date="2022-10" db="EMBL/GenBank/DDBJ databases">
        <title>WGS assembly of Paspalum vaginatum 540-79.</title>
        <authorList>
            <person name="Sun G."/>
            <person name="Wase N."/>
            <person name="Shu S."/>
            <person name="Jenkins J."/>
            <person name="Zhou B."/>
            <person name="Torres-Rodriguez J."/>
            <person name="Chen C."/>
            <person name="Sandor L."/>
            <person name="Plott C."/>
            <person name="Yoshinga Y."/>
            <person name="Daum C."/>
            <person name="Qi P."/>
            <person name="Barry K."/>
            <person name="Lipzen A."/>
            <person name="Berry L."/>
            <person name="Pedersen C."/>
            <person name="Gottilla T."/>
            <person name="Foltz A."/>
            <person name="Yu H."/>
            <person name="O'Malley R."/>
            <person name="Zhang C."/>
            <person name="Devos K."/>
            <person name="Sigmon B."/>
            <person name="Yu B."/>
            <person name="Obata T."/>
            <person name="Schmutz J."/>
            <person name="Schnable J."/>
        </authorList>
    </citation>
    <scope>NUCLEOTIDE SEQUENCE [LARGE SCALE GENOMIC DNA]</scope>
    <source>
        <strain evidence="5">cv. 540-79</strain>
    </source>
</reference>
<dbReference type="InterPro" id="IPR002083">
    <property type="entry name" value="MATH/TRAF_dom"/>
</dbReference>
<organism evidence="4 5">
    <name type="scientific">Paspalum vaginatum</name>
    <name type="common">seashore paspalum</name>
    <dbReference type="NCBI Taxonomy" id="158149"/>
    <lineage>
        <taxon>Eukaryota</taxon>
        <taxon>Viridiplantae</taxon>
        <taxon>Streptophyta</taxon>
        <taxon>Embryophyta</taxon>
        <taxon>Tracheophyta</taxon>
        <taxon>Spermatophyta</taxon>
        <taxon>Magnoliopsida</taxon>
        <taxon>Liliopsida</taxon>
        <taxon>Poales</taxon>
        <taxon>Poaceae</taxon>
        <taxon>PACMAD clade</taxon>
        <taxon>Panicoideae</taxon>
        <taxon>Andropogonodae</taxon>
        <taxon>Paspaleae</taxon>
        <taxon>Paspalinae</taxon>
        <taxon>Paspalum</taxon>
    </lineage>
</organism>
<name>A0A9W8CDQ2_9POAL</name>
<sequence length="291" mass="32125">MSNLAAAAMPALDFATANVAQGRYLLHVDHSNGQRIKTPSFNAGDCYWRIYCYPNGTSPSRTDHMSIVIDLDGRVPKPIKAQVRFSLLDQDGALVSRHSGIPLSDLQQHLLGTGADVVFQVGGHTFGAHRRVLAARSPVLEAELSKGTAVGDSCTRIDGVLPHVFMSLLHFVYTDSLPQMTAVEEPTMTEHLLAAADRFSMQELKLVCEEKLIRELNDDTAAKILKLAVQHRSSFLKEACIEFLEDAPVLEAAMAMDDELCEHVAKFCPVLLKNMWAYEEDPMQDELAMCL</sequence>
<dbReference type="Gene3D" id="2.60.210.10">
    <property type="entry name" value="Apoptosis, Tumor Necrosis Factor Receptor Associated Protein 2, Chain A"/>
    <property type="match status" value="1"/>
</dbReference>
<dbReference type="InterPro" id="IPR008974">
    <property type="entry name" value="TRAF-like"/>
</dbReference>
<dbReference type="PANTHER" id="PTHR26379">
    <property type="entry name" value="BTB/POZ AND MATH DOMAIN-CONTAINING PROTEIN 1"/>
    <property type="match status" value="1"/>
</dbReference>
<dbReference type="Proteomes" id="UP001164776">
    <property type="component" value="Unassembled WGS sequence"/>
</dbReference>
<dbReference type="Pfam" id="PF00651">
    <property type="entry name" value="BTB"/>
    <property type="match status" value="1"/>
</dbReference>
<dbReference type="PROSITE" id="PS50097">
    <property type="entry name" value="BTB"/>
    <property type="match status" value="1"/>
</dbReference>
<evidence type="ECO:0000256" key="2">
    <source>
        <dbReference type="ARBA" id="ARBA00010846"/>
    </source>
</evidence>
<dbReference type="AlphaFoldDB" id="A0A9W8CDQ2"/>
<protein>
    <recommendedName>
        <fullName evidence="3">BTB domain-containing protein</fullName>
    </recommendedName>
</protein>
<dbReference type="InterPro" id="IPR011333">
    <property type="entry name" value="SKP1/BTB/POZ_sf"/>
</dbReference>